<organism evidence="2">
    <name type="scientific">viral metagenome</name>
    <dbReference type="NCBI Taxonomy" id="1070528"/>
    <lineage>
        <taxon>unclassified sequences</taxon>
        <taxon>metagenomes</taxon>
        <taxon>organismal metagenomes</taxon>
    </lineage>
</organism>
<name>A0A6H1ZNM8_9ZZZZ</name>
<dbReference type="EMBL" id="MT144141">
    <property type="protein sequence ID" value="QJA49526.1"/>
    <property type="molecule type" value="Genomic_DNA"/>
</dbReference>
<evidence type="ECO:0000256" key="1">
    <source>
        <dbReference type="SAM" id="MobiDB-lite"/>
    </source>
</evidence>
<protein>
    <submittedName>
        <fullName evidence="2">Uncharacterized protein</fullName>
    </submittedName>
</protein>
<feature type="region of interest" description="Disordered" evidence="1">
    <location>
        <begin position="1"/>
        <end position="55"/>
    </location>
</feature>
<proteinExistence type="predicted"/>
<gene>
    <name evidence="2" type="ORF">TM448A01396_0006</name>
</gene>
<evidence type="ECO:0000313" key="2">
    <source>
        <dbReference type="EMBL" id="QJA49526.1"/>
    </source>
</evidence>
<reference evidence="2" key="1">
    <citation type="submission" date="2020-03" db="EMBL/GenBank/DDBJ databases">
        <title>The deep terrestrial virosphere.</title>
        <authorList>
            <person name="Holmfeldt K."/>
            <person name="Nilsson E."/>
            <person name="Simone D."/>
            <person name="Lopez-Fernandez M."/>
            <person name="Wu X."/>
            <person name="de Brujin I."/>
            <person name="Lundin D."/>
            <person name="Andersson A."/>
            <person name="Bertilsson S."/>
            <person name="Dopson M."/>
        </authorList>
    </citation>
    <scope>NUCLEOTIDE SEQUENCE</scope>
    <source>
        <strain evidence="2">TM448A01396</strain>
    </source>
</reference>
<sequence>MATKAQAGLKKAEELQKKNKLQLGVQEPDSPVTRAAKMASGVPDKSSVVSQTDPTLRARAEANPQTALLGQELLAGKSPSSFQVPQEQPQEKGFLLENVSTATGIAGGVAGSLLGPAGTVAGAGLGAGLGESVENIAMGDPLGKNVLKTAAIDAALTLTGLGVVKLIKYGARLLLPGGELMVPAVTKMAAGTSRVSEYTGFLTKQRGVLTSELASDTSGTVAKRIQGIDKALHKLKISDAVPKVIGGLEGTEKEFFTQATKKLGRESLNYFDETSFNVWKNPKTARAGLSYLNTLAQGAKNPRFVLASLVAMGSLSIGTGVYWFTQTGNDTGDTALQLAMMANEAKKSPNKEEVIRNIRELSNDLADPAILEGLNALNYPKAVARKISYANQYVNLIADNIDSEGNNK</sequence>
<accession>A0A6H1ZNM8</accession>
<dbReference type="AlphaFoldDB" id="A0A6H1ZNM8"/>